<protein>
    <submittedName>
        <fullName evidence="1">Uncharacterized protein</fullName>
    </submittedName>
</protein>
<organism evidence="1">
    <name type="scientific">Tanacetum cinerariifolium</name>
    <name type="common">Dalmatian daisy</name>
    <name type="synonym">Chrysanthemum cinerariifolium</name>
    <dbReference type="NCBI Taxonomy" id="118510"/>
    <lineage>
        <taxon>Eukaryota</taxon>
        <taxon>Viridiplantae</taxon>
        <taxon>Streptophyta</taxon>
        <taxon>Embryophyta</taxon>
        <taxon>Tracheophyta</taxon>
        <taxon>Spermatophyta</taxon>
        <taxon>Magnoliopsida</taxon>
        <taxon>eudicotyledons</taxon>
        <taxon>Gunneridae</taxon>
        <taxon>Pentapetalae</taxon>
        <taxon>asterids</taxon>
        <taxon>campanulids</taxon>
        <taxon>Asterales</taxon>
        <taxon>Asteraceae</taxon>
        <taxon>Asteroideae</taxon>
        <taxon>Anthemideae</taxon>
        <taxon>Anthemidinae</taxon>
        <taxon>Tanacetum</taxon>
    </lineage>
</organism>
<name>A0A699X5A6_TANCI</name>
<comment type="caution">
    <text evidence="1">The sequence shown here is derived from an EMBL/GenBank/DDBJ whole genome shotgun (WGS) entry which is preliminary data.</text>
</comment>
<gene>
    <name evidence="1" type="ORF">Tci_926876</name>
</gene>
<accession>A0A699X5A6</accession>
<dbReference type="EMBL" id="BKCJ011811571">
    <property type="protein sequence ID" value="GFD54907.1"/>
    <property type="molecule type" value="Genomic_DNA"/>
</dbReference>
<sequence length="96" mass="11301">NQMNVWLSKEVGTGDRFAQDMVEHCYLLKKEMEERDRLIAELEKLAVGARAARYVQILRPRQDRVAVNLGLLKDLLRHARDETYERQLELDAVDYN</sequence>
<evidence type="ECO:0000313" key="1">
    <source>
        <dbReference type="EMBL" id="GFD54907.1"/>
    </source>
</evidence>
<dbReference type="AlphaFoldDB" id="A0A699X5A6"/>
<feature type="non-terminal residue" evidence="1">
    <location>
        <position position="1"/>
    </location>
</feature>
<proteinExistence type="predicted"/>
<reference evidence="1" key="1">
    <citation type="journal article" date="2019" name="Sci. Rep.">
        <title>Draft genome of Tanacetum cinerariifolium, the natural source of mosquito coil.</title>
        <authorList>
            <person name="Yamashiro T."/>
            <person name="Shiraishi A."/>
            <person name="Satake H."/>
            <person name="Nakayama K."/>
        </authorList>
    </citation>
    <scope>NUCLEOTIDE SEQUENCE</scope>
</reference>
<feature type="non-terminal residue" evidence="1">
    <location>
        <position position="96"/>
    </location>
</feature>